<gene>
    <name evidence="1" type="ORF">MKS88_004370</name>
</gene>
<sequence>MLKLLKRIITFLIVLFSFGWKTSNTLNYIPYNVRKYNTKIINNVLYVDKELLNNYVFIKFYKNDLVLLKKKNKIKCCSSKKKEDDNLGVELENLVKDIEEGKYGADPLKLYREIENSSTIKGQEEKKEMEEQDKKINMYNVEEVINNTDESLKKSVRKAFYNTEIDENDDQNVKKEYIMMNKIEKTFDEIDDINNPEEKLDMDKIYKKINSMNDDNNLGTPFKDTAKTLLKYKGLLHMPFEQCLMLNNVHFDWRESLDHIEINIPIFEETNFEDILFHFKDDYIKLEVVRNKVKILLLDHKLCGKIAYDEAYWIITSDYKDNEKHVNLILPKLGRFKYIWEKLFQG</sequence>
<comment type="caution">
    <text evidence="1">The sequence shown here is derived from an EMBL/GenBank/DDBJ whole genome shotgun (WGS) entry which is preliminary data.</text>
</comment>
<organism evidence="1 2">
    <name type="scientific">Plasmodium brasilianum</name>
    <dbReference type="NCBI Taxonomy" id="5824"/>
    <lineage>
        <taxon>Eukaryota</taxon>
        <taxon>Sar</taxon>
        <taxon>Alveolata</taxon>
        <taxon>Apicomplexa</taxon>
        <taxon>Aconoidasida</taxon>
        <taxon>Haemosporida</taxon>
        <taxon>Plasmodiidae</taxon>
        <taxon>Plasmodium</taxon>
        <taxon>Plasmodium (Plasmodium)</taxon>
    </lineage>
</organism>
<dbReference type="EMBL" id="CM043780">
    <property type="protein sequence ID" value="KAI4836572.1"/>
    <property type="molecule type" value="Genomic_DNA"/>
</dbReference>
<name>A0ACB9Y733_PLABR</name>
<reference evidence="1" key="1">
    <citation type="submission" date="2022-06" db="EMBL/GenBank/DDBJ databases">
        <title>The First Complete Genome of the Simian Malaria Parasite Plasmodium brasilianum.</title>
        <authorList>
            <person name="Bajic M."/>
            <person name="Ravishankar S."/>
        </authorList>
    </citation>
    <scope>NUCLEOTIDE SEQUENCE</scope>
    <source>
        <strain evidence="1">Bolivian I</strain>
    </source>
</reference>
<evidence type="ECO:0000313" key="1">
    <source>
        <dbReference type="EMBL" id="KAI4836572.1"/>
    </source>
</evidence>
<keyword evidence="2" id="KW-1185">Reference proteome</keyword>
<evidence type="ECO:0000313" key="2">
    <source>
        <dbReference type="Proteomes" id="UP001056978"/>
    </source>
</evidence>
<accession>A0ACB9Y733</accession>
<proteinExistence type="predicted"/>
<protein>
    <submittedName>
        <fullName evidence="1">HSP20-like chaperone</fullName>
    </submittedName>
</protein>
<dbReference type="Proteomes" id="UP001056978">
    <property type="component" value="Chromosome 12"/>
</dbReference>